<organism evidence="2 3">
    <name type="scientific">Leucocoprinus leucothites</name>
    <dbReference type="NCBI Taxonomy" id="201217"/>
    <lineage>
        <taxon>Eukaryota</taxon>
        <taxon>Fungi</taxon>
        <taxon>Dikarya</taxon>
        <taxon>Basidiomycota</taxon>
        <taxon>Agaricomycotina</taxon>
        <taxon>Agaricomycetes</taxon>
        <taxon>Agaricomycetidae</taxon>
        <taxon>Agaricales</taxon>
        <taxon>Agaricineae</taxon>
        <taxon>Agaricaceae</taxon>
        <taxon>Leucocoprinus</taxon>
    </lineage>
</organism>
<keyword evidence="1" id="KW-0812">Transmembrane</keyword>
<dbReference type="OrthoDB" id="2559662at2759"/>
<sequence>MFLRAKFFRFAFFVTFCSILFLVYFYLRTRPSYSLYGQLNSQEAQDSEKLVKLGRRKYVMFKQLRGAGFNNQVQDILLYHNLALASSRTYVYQPFVWRPRGEKSYVPLSVFLPGVTKDSISSEAFQRTCPEENVVHMSLYIGNEGQWEHALKRLSGDERCVVVDDWIFNWTFLAGTGLHPVWPSFQKYLQDHFEWSPAILDLIHRTQSQLNLHRKTSPTGGEEYLALHLRRGDFESHCKYLSEVKMGFTTWATLPNFQSSILSPPLDTSNATSVLIHCYPSLHRILSGISVQARLHPNARTIYVLHDGAIDHLGVYLQFYKLREAIMSKEWAKKGHWPNGPMIRVLQSSDADKVRTWGENDYGVAVDVELARRAEGFIGNGYSSLSTQIAALRLADGGKTEDITFI</sequence>
<protein>
    <submittedName>
        <fullName evidence="2">Uncharacterized protein</fullName>
    </submittedName>
</protein>
<name>A0A8H5D221_9AGAR</name>
<evidence type="ECO:0000313" key="2">
    <source>
        <dbReference type="EMBL" id="KAF5351669.1"/>
    </source>
</evidence>
<gene>
    <name evidence="2" type="ORF">D9756_007713</name>
</gene>
<dbReference type="AlphaFoldDB" id="A0A8H5D221"/>
<dbReference type="EMBL" id="JAACJO010000012">
    <property type="protein sequence ID" value="KAF5351669.1"/>
    <property type="molecule type" value="Genomic_DNA"/>
</dbReference>
<accession>A0A8H5D221</accession>
<dbReference type="CDD" id="cd11296">
    <property type="entry name" value="O-FucT_like"/>
    <property type="match status" value="1"/>
</dbReference>
<keyword evidence="1" id="KW-0472">Membrane</keyword>
<feature type="transmembrane region" description="Helical" evidence="1">
    <location>
        <begin position="7"/>
        <end position="27"/>
    </location>
</feature>
<evidence type="ECO:0000256" key="1">
    <source>
        <dbReference type="SAM" id="Phobius"/>
    </source>
</evidence>
<keyword evidence="1" id="KW-1133">Transmembrane helix</keyword>
<dbReference type="Gene3D" id="3.40.50.11350">
    <property type="match status" value="1"/>
</dbReference>
<proteinExistence type="predicted"/>
<reference evidence="2 3" key="1">
    <citation type="journal article" date="2020" name="ISME J.">
        <title>Uncovering the hidden diversity of litter-decomposition mechanisms in mushroom-forming fungi.</title>
        <authorList>
            <person name="Floudas D."/>
            <person name="Bentzer J."/>
            <person name="Ahren D."/>
            <person name="Johansson T."/>
            <person name="Persson P."/>
            <person name="Tunlid A."/>
        </authorList>
    </citation>
    <scope>NUCLEOTIDE SEQUENCE [LARGE SCALE GENOMIC DNA]</scope>
    <source>
        <strain evidence="2 3">CBS 146.42</strain>
    </source>
</reference>
<dbReference type="Proteomes" id="UP000559027">
    <property type="component" value="Unassembled WGS sequence"/>
</dbReference>
<comment type="caution">
    <text evidence="2">The sequence shown here is derived from an EMBL/GenBank/DDBJ whole genome shotgun (WGS) entry which is preliminary data.</text>
</comment>
<keyword evidence="3" id="KW-1185">Reference proteome</keyword>
<evidence type="ECO:0000313" key="3">
    <source>
        <dbReference type="Proteomes" id="UP000559027"/>
    </source>
</evidence>